<evidence type="ECO:0000259" key="1">
    <source>
        <dbReference type="Pfam" id="PF12867"/>
    </source>
</evidence>
<dbReference type="AlphaFoldDB" id="A0A917QP66"/>
<organism evidence="2 3">
    <name type="scientific">Nocardia camponoti</name>
    <dbReference type="NCBI Taxonomy" id="1616106"/>
    <lineage>
        <taxon>Bacteria</taxon>
        <taxon>Bacillati</taxon>
        <taxon>Actinomycetota</taxon>
        <taxon>Actinomycetes</taxon>
        <taxon>Mycobacteriales</taxon>
        <taxon>Nocardiaceae</taxon>
        <taxon>Nocardia</taxon>
    </lineage>
</organism>
<dbReference type="InterPro" id="IPR034660">
    <property type="entry name" value="DinB/YfiT-like"/>
</dbReference>
<dbReference type="SUPFAM" id="SSF109854">
    <property type="entry name" value="DinB/YfiT-like putative metalloenzymes"/>
    <property type="match status" value="1"/>
</dbReference>
<gene>
    <name evidence="2" type="ORF">GCM10011591_37780</name>
</gene>
<evidence type="ECO:0000313" key="2">
    <source>
        <dbReference type="EMBL" id="GGK61964.1"/>
    </source>
</evidence>
<accession>A0A917QP66</accession>
<name>A0A917QP66_9NOCA</name>
<proteinExistence type="predicted"/>
<sequence length="175" mass="19590">MRMIVPDTKNWTWVLDRACDDCGYSGATTSFASVPALTVDSANRIAATLTRPDVRVRPDDATWSTLEYAAHVRDVCRIFTRRLALTLASGDEVARFENWDQDATAIEDRYNEQDPETVRAELVEAAETVSKAFANVTPEQLSLEAERSDGSRFTVDSLGRYFVHDLVHHVNDVHG</sequence>
<dbReference type="EMBL" id="BMMW01000004">
    <property type="protein sequence ID" value="GGK61964.1"/>
    <property type="molecule type" value="Genomic_DNA"/>
</dbReference>
<feature type="domain" description="DinB-like" evidence="1">
    <location>
        <begin position="44"/>
        <end position="171"/>
    </location>
</feature>
<dbReference type="Pfam" id="PF12867">
    <property type="entry name" value="DinB_2"/>
    <property type="match status" value="1"/>
</dbReference>
<reference evidence="2" key="1">
    <citation type="journal article" date="2014" name="Int. J. Syst. Evol. Microbiol.">
        <title>Complete genome sequence of Corynebacterium casei LMG S-19264T (=DSM 44701T), isolated from a smear-ripened cheese.</title>
        <authorList>
            <consortium name="US DOE Joint Genome Institute (JGI-PGF)"/>
            <person name="Walter F."/>
            <person name="Albersmeier A."/>
            <person name="Kalinowski J."/>
            <person name="Ruckert C."/>
        </authorList>
    </citation>
    <scope>NUCLEOTIDE SEQUENCE</scope>
    <source>
        <strain evidence="2">CGMCC 4.7278</strain>
    </source>
</reference>
<comment type="caution">
    <text evidence="2">The sequence shown here is derived from an EMBL/GenBank/DDBJ whole genome shotgun (WGS) entry which is preliminary data.</text>
</comment>
<keyword evidence="3" id="KW-1185">Reference proteome</keyword>
<dbReference type="Gene3D" id="1.20.120.450">
    <property type="entry name" value="dinb family like domain"/>
    <property type="match status" value="1"/>
</dbReference>
<dbReference type="InterPro" id="IPR024775">
    <property type="entry name" value="DinB-like"/>
</dbReference>
<dbReference type="Proteomes" id="UP000612956">
    <property type="component" value="Unassembled WGS sequence"/>
</dbReference>
<dbReference type="RefSeq" id="WP_188830373.1">
    <property type="nucleotide sequence ID" value="NZ_BMMW01000004.1"/>
</dbReference>
<evidence type="ECO:0000313" key="3">
    <source>
        <dbReference type="Proteomes" id="UP000612956"/>
    </source>
</evidence>
<protein>
    <recommendedName>
        <fullName evidence="1">DinB-like domain-containing protein</fullName>
    </recommendedName>
</protein>
<reference evidence="2" key="2">
    <citation type="submission" date="2020-09" db="EMBL/GenBank/DDBJ databases">
        <authorList>
            <person name="Sun Q."/>
            <person name="Zhou Y."/>
        </authorList>
    </citation>
    <scope>NUCLEOTIDE SEQUENCE</scope>
    <source>
        <strain evidence="2">CGMCC 4.7278</strain>
    </source>
</reference>